<dbReference type="Pfam" id="PF00668">
    <property type="entry name" value="Condensation"/>
    <property type="match status" value="1"/>
</dbReference>
<dbReference type="InterPro" id="IPR023213">
    <property type="entry name" value="CAT-like_dom_sf"/>
</dbReference>
<evidence type="ECO:0000313" key="4">
    <source>
        <dbReference type="Proteomes" id="UP001055784"/>
    </source>
</evidence>
<dbReference type="InterPro" id="IPR027417">
    <property type="entry name" value="P-loop_NTPase"/>
</dbReference>
<dbReference type="GO" id="GO:0016887">
    <property type="term" value="F:ATP hydrolysis activity"/>
    <property type="evidence" value="ECO:0007669"/>
    <property type="project" value="InterPro"/>
</dbReference>
<dbReference type="GO" id="GO:0034040">
    <property type="term" value="F:ATPase-coupled lipid transmembrane transporter activity"/>
    <property type="evidence" value="ECO:0007669"/>
    <property type="project" value="TreeGrafter"/>
</dbReference>
<dbReference type="InterPro" id="IPR039421">
    <property type="entry name" value="Type_1_exporter"/>
</dbReference>
<dbReference type="GO" id="GO:0008610">
    <property type="term" value="P:lipid biosynthetic process"/>
    <property type="evidence" value="ECO:0007669"/>
    <property type="project" value="UniProtKB-ARBA"/>
</dbReference>
<proteinExistence type="predicted"/>
<evidence type="ECO:0000313" key="3">
    <source>
        <dbReference type="EMBL" id="URJ53045.2"/>
    </source>
</evidence>
<dbReference type="SUPFAM" id="SSF52777">
    <property type="entry name" value="CoA-dependent acyltransferases"/>
    <property type="match status" value="2"/>
</dbReference>
<feature type="domain" description="ABC transporter" evidence="1">
    <location>
        <begin position="9"/>
        <end position="52"/>
    </location>
</feature>
<protein>
    <submittedName>
        <fullName evidence="3">Condensation domain-containing protein</fullName>
    </submittedName>
</protein>
<sequence>MRINFIVQLPEAYETLLSERGGGLSGGQKQRISIARALLKNAPLLLLDEPTSALDSQSEAQVQNAMNAVMQNRTVLVIAHRLSTVRQANRIIVLDQGSIVESGSHEELLDRDGVYRKLYLKNFEEEQHTAENGNSLPEERGEHHIISDGVSSNNIVQELVQLYEGQELEPLQIQYKDYVVWQQQEMQRESYQRREHFWLEHLAGELPVLDLPIAYPRPAVRSFEGALYEFTVDANVSEQLHRIAAQTGSTLYMVLLSAYTVLLSKYSGQDDLIIGTPVAGRLLPELEPLIGMFVNTLAIRHQPRGNQTFHNYLLEARDRTLQAFEHQDYPLEELVEKLDVARDASRNPLFDTMFVLQNTESQEAKLETLSFSPYVQEHSISKFDLTLSMSDEDGEIKGSFEYCTKLFGADAIERLTRDLIAILSQVGINPDLLLSDIQVNSDEQPEGFSPDSIDFVF</sequence>
<reference evidence="3" key="1">
    <citation type="submission" date="2022-11" db="EMBL/GenBank/DDBJ databases">
        <authorList>
            <person name="Vasilchenko N.G."/>
            <person name="Prazdnova E.V."/>
            <person name="Gorovtsov A.V."/>
            <person name="Chistyakov V.A."/>
            <person name="Pak M.L."/>
        </authorList>
    </citation>
    <scope>NUCLEOTIDE SEQUENCE</scope>
    <source>
        <strain evidence="3">R 4.5</strain>
    </source>
</reference>
<dbReference type="GO" id="GO:0005524">
    <property type="term" value="F:ATP binding"/>
    <property type="evidence" value="ECO:0007669"/>
    <property type="project" value="InterPro"/>
</dbReference>
<dbReference type="CDD" id="cd19531">
    <property type="entry name" value="LCL_NRPS-like"/>
    <property type="match status" value="1"/>
</dbReference>
<gene>
    <name evidence="3" type="ORF">MF626_001594</name>
</gene>
<feature type="domain" description="Condensation" evidence="2">
    <location>
        <begin position="143"/>
        <end position="444"/>
    </location>
</feature>
<accession>A0AAE9L8K8</accession>
<dbReference type="Pfam" id="PF00005">
    <property type="entry name" value="ABC_tran"/>
    <property type="match status" value="1"/>
</dbReference>
<dbReference type="InterPro" id="IPR003439">
    <property type="entry name" value="ABC_transporter-like_ATP-bd"/>
</dbReference>
<dbReference type="Gene3D" id="3.40.50.300">
    <property type="entry name" value="P-loop containing nucleotide triphosphate hydrolases"/>
    <property type="match status" value="1"/>
</dbReference>
<dbReference type="EMBL" id="CP097770">
    <property type="protein sequence ID" value="URJ53045.2"/>
    <property type="molecule type" value="Genomic_DNA"/>
</dbReference>
<name>A0AAE9L8K8_PAEPO</name>
<dbReference type="InterPro" id="IPR001242">
    <property type="entry name" value="Condensation_dom"/>
</dbReference>
<dbReference type="PANTHER" id="PTHR24221:SF654">
    <property type="entry name" value="ATP-BINDING CASSETTE SUB-FAMILY B MEMBER 6"/>
    <property type="match status" value="1"/>
</dbReference>
<evidence type="ECO:0000259" key="1">
    <source>
        <dbReference type="Pfam" id="PF00005"/>
    </source>
</evidence>
<dbReference type="SUPFAM" id="SSF52540">
    <property type="entry name" value="P-loop containing nucleoside triphosphate hydrolases"/>
    <property type="match status" value="1"/>
</dbReference>
<dbReference type="PANTHER" id="PTHR24221">
    <property type="entry name" value="ATP-BINDING CASSETTE SUB-FAMILY B"/>
    <property type="match status" value="1"/>
</dbReference>
<organism evidence="3 4">
    <name type="scientific">Paenibacillus polymyxa</name>
    <name type="common">Bacillus polymyxa</name>
    <dbReference type="NCBI Taxonomy" id="1406"/>
    <lineage>
        <taxon>Bacteria</taxon>
        <taxon>Bacillati</taxon>
        <taxon>Bacillota</taxon>
        <taxon>Bacilli</taxon>
        <taxon>Bacillales</taxon>
        <taxon>Paenibacillaceae</taxon>
        <taxon>Paenibacillus</taxon>
    </lineage>
</organism>
<dbReference type="Gene3D" id="3.30.559.30">
    <property type="entry name" value="Nonribosomal peptide synthetase, condensation domain"/>
    <property type="match status" value="1"/>
</dbReference>
<dbReference type="Gene3D" id="3.30.559.10">
    <property type="entry name" value="Chloramphenicol acetyltransferase-like domain"/>
    <property type="match status" value="1"/>
</dbReference>
<dbReference type="Proteomes" id="UP001055784">
    <property type="component" value="Chromosome"/>
</dbReference>
<dbReference type="AlphaFoldDB" id="A0AAE9L8K8"/>
<evidence type="ECO:0000259" key="2">
    <source>
        <dbReference type="Pfam" id="PF00668"/>
    </source>
</evidence>